<dbReference type="InterPro" id="IPR050508">
    <property type="entry name" value="Methyltransf_Superfamily"/>
</dbReference>
<dbReference type="PANTHER" id="PTHR42912">
    <property type="entry name" value="METHYLTRANSFERASE"/>
    <property type="match status" value="1"/>
</dbReference>
<protein>
    <recommendedName>
        <fullName evidence="1">Methyltransferase type 11 domain-containing protein</fullName>
    </recommendedName>
</protein>
<evidence type="ECO:0000313" key="2">
    <source>
        <dbReference type="EMBL" id="GGJ66266.1"/>
    </source>
</evidence>
<gene>
    <name evidence="2" type="ORF">GCM10008939_07910</name>
</gene>
<reference evidence="2" key="1">
    <citation type="journal article" date="2014" name="Int. J. Syst. Evol. Microbiol.">
        <title>Complete genome sequence of Corynebacterium casei LMG S-19264T (=DSM 44701T), isolated from a smear-ripened cheese.</title>
        <authorList>
            <consortium name="US DOE Joint Genome Institute (JGI-PGF)"/>
            <person name="Walter F."/>
            <person name="Albersmeier A."/>
            <person name="Kalinowski J."/>
            <person name="Ruckert C."/>
        </authorList>
    </citation>
    <scope>NUCLEOTIDE SEQUENCE</scope>
    <source>
        <strain evidence="2">JCM 14371</strain>
    </source>
</reference>
<dbReference type="Gene3D" id="3.40.50.150">
    <property type="entry name" value="Vaccinia Virus protein VP39"/>
    <property type="match status" value="1"/>
</dbReference>
<dbReference type="Proteomes" id="UP000635726">
    <property type="component" value="Unassembled WGS sequence"/>
</dbReference>
<dbReference type="GO" id="GO:0008757">
    <property type="term" value="F:S-adenosylmethionine-dependent methyltransferase activity"/>
    <property type="evidence" value="ECO:0007669"/>
    <property type="project" value="InterPro"/>
</dbReference>
<reference evidence="2" key="2">
    <citation type="submission" date="2020-09" db="EMBL/GenBank/DDBJ databases">
        <authorList>
            <person name="Sun Q."/>
            <person name="Ohkuma M."/>
        </authorList>
    </citation>
    <scope>NUCLEOTIDE SEQUENCE</scope>
    <source>
        <strain evidence="2">JCM 14371</strain>
    </source>
</reference>
<proteinExistence type="predicted"/>
<evidence type="ECO:0000259" key="1">
    <source>
        <dbReference type="Pfam" id="PF08241"/>
    </source>
</evidence>
<evidence type="ECO:0000313" key="3">
    <source>
        <dbReference type="Proteomes" id="UP000635726"/>
    </source>
</evidence>
<organism evidence="2 3">
    <name type="scientific">Deinococcus aquiradiocola</name>
    <dbReference type="NCBI Taxonomy" id="393059"/>
    <lineage>
        <taxon>Bacteria</taxon>
        <taxon>Thermotogati</taxon>
        <taxon>Deinococcota</taxon>
        <taxon>Deinococci</taxon>
        <taxon>Deinococcales</taxon>
        <taxon>Deinococcaceae</taxon>
        <taxon>Deinococcus</taxon>
    </lineage>
</organism>
<dbReference type="AlphaFoldDB" id="A0A917P840"/>
<comment type="caution">
    <text evidence="2">The sequence shown here is derived from an EMBL/GenBank/DDBJ whole genome shotgun (WGS) entry which is preliminary data.</text>
</comment>
<feature type="domain" description="Methyltransferase type 11" evidence="1">
    <location>
        <begin position="75"/>
        <end position="167"/>
    </location>
</feature>
<sequence length="223" mass="24279">MDGMTPFRQLEESLNSASAARTAAQRSNLLPVTAAGYMSWRERSLTLLTGSAFPLSRETQLFLRLCRPAAGQAWLDVGTSGGYYAGLLAGAGAHVIACDLSPAMLRVAQRRESSPLIEWALLNGEATGLPDASLDGVTVGATLNETHDPRALLREAARLLRPGGQLWVMYLARNGGPWQELLSRLGGLTFLDPAQVREVLPGLERTDLLRMRDVVFERHVQSR</sequence>
<dbReference type="InterPro" id="IPR029063">
    <property type="entry name" value="SAM-dependent_MTases_sf"/>
</dbReference>
<dbReference type="PANTHER" id="PTHR42912:SF93">
    <property type="entry name" value="N6-ADENOSINE-METHYLTRANSFERASE TMT1A"/>
    <property type="match status" value="1"/>
</dbReference>
<dbReference type="EMBL" id="BMOE01000001">
    <property type="protein sequence ID" value="GGJ66266.1"/>
    <property type="molecule type" value="Genomic_DNA"/>
</dbReference>
<dbReference type="CDD" id="cd02440">
    <property type="entry name" value="AdoMet_MTases"/>
    <property type="match status" value="1"/>
</dbReference>
<dbReference type="Pfam" id="PF08241">
    <property type="entry name" value="Methyltransf_11"/>
    <property type="match status" value="1"/>
</dbReference>
<accession>A0A917P840</accession>
<dbReference type="InterPro" id="IPR013216">
    <property type="entry name" value="Methyltransf_11"/>
</dbReference>
<keyword evidence="3" id="KW-1185">Reference proteome</keyword>
<dbReference type="SUPFAM" id="SSF53335">
    <property type="entry name" value="S-adenosyl-L-methionine-dependent methyltransferases"/>
    <property type="match status" value="1"/>
</dbReference>
<name>A0A917P840_9DEIO</name>